<comment type="caution">
    <text evidence="1">The sequence shown here is derived from an EMBL/GenBank/DDBJ whole genome shotgun (WGS) entry which is preliminary data.</text>
</comment>
<organism evidence="1 2">
    <name type="scientific">Polynucleobacter paneuropaeus</name>
    <dbReference type="NCBI Taxonomy" id="2527775"/>
    <lineage>
        <taxon>Bacteria</taxon>
        <taxon>Pseudomonadati</taxon>
        <taxon>Pseudomonadota</taxon>
        <taxon>Betaproteobacteria</taxon>
        <taxon>Burkholderiales</taxon>
        <taxon>Burkholderiaceae</taxon>
        <taxon>Polynucleobacter</taxon>
    </lineage>
</organism>
<proteinExistence type="predicted"/>
<evidence type="ECO:0000313" key="1">
    <source>
        <dbReference type="EMBL" id="RAZ42364.1"/>
    </source>
</evidence>
<gene>
    <name evidence="1" type="ORF">DP176_07425</name>
</gene>
<evidence type="ECO:0000313" key="2">
    <source>
        <dbReference type="Proteomes" id="UP000251072"/>
    </source>
</evidence>
<reference evidence="1 2" key="1">
    <citation type="submission" date="2018-06" db="EMBL/GenBank/DDBJ databases">
        <title>Genome of strain Polynucleobacter sp. FUKU-NW-11.</title>
        <authorList>
            <person name="Hahn M.W."/>
        </authorList>
    </citation>
    <scope>NUCLEOTIDE SEQUENCE [LARGE SCALE GENOMIC DNA]</scope>
    <source>
        <strain evidence="2">FUKU-NW11</strain>
    </source>
</reference>
<protein>
    <submittedName>
        <fullName evidence="1">Uncharacterized protein</fullName>
    </submittedName>
</protein>
<name>A0ABX9FAA2_9BURK</name>
<accession>A0ABX9FAA2</accession>
<keyword evidence="2" id="KW-1185">Reference proteome</keyword>
<dbReference type="Proteomes" id="UP000251072">
    <property type="component" value="Unassembled WGS sequence"/>
</dbReference>
<dbReference type="EMBL" id="QMCH01000003">
    <property type="protein sequence ID" value="RAZ42364.1"/>
    <property type="molecule type" value="Genomic_DNA"/>
</dbReference>
<sequence>MLHVNQEQHLQSNTVFDGIEKAFSSDPQKSNLVCKLLDSLLLGVSVVSQKLNTFLLDLNQAAPSVVIQTSFILLKFWSYQSQAPPQFNPQR</sequence>